<keyword evidence="3" id="KW-1185">Reference proteome</keyword>
<dbReference type="PANTHER" id="PTHR33490:SF12">
    <property type="entry name" value="BLL5557 PROTEIN"/>
    <property type="match status" value="1"/>
</dbReference>
<dbReference type="InterPro" id="IPR002931">
    <property type="entry name" value="Transglutaminase-like"/>
</dbReference>
<dbReference type="RefSeq" id="WP_152824554.1">
    <property type="nucleotide sequence ID" value="NZ_WHUT02000003.1"/>
</dbReference>
<organism evidence="2 3">
    <name type="scientific">Fertoeibacter niger</name>
    <dbReference type="NCBI Taxonomy" id="2656921"/>
    <lineage>
        <taxon>Bacteria</taxon>
        <taxon>Pseudomonadati</taxon>
        <taxon>Pseudomonadota</taxon>
        <taxon>Alphaproteobacteria</taxon>
        <taxon>Rhodobacterales</taxon>
        <taxon>Paracoccaceae</taxon>
        <taxon>Fertoeibacter</taxon>
    </lineage>
</organism>
<feature type="domain" description="Transglutaminase-like" evidence="1">
    <location>
        <begin position="161"/>
        <end position="226"/>
    </location>
</feature>
<dbReference type="SUPFAM" id="SSF54001">
    <property type="entry name" value="Cysteine proteinases"/>
    <property type="match status" value="1"/>
</dbReference>
<gene>
    <name evidence="2" type="ORF">GEU84_007550</name>
</gene>
<comment type="caution">
    <text evidence="2">The sequence shown here is derived from an EMBL/GenBank/DDBJ whole genome shotgun (WGS) entry which is preliminary data.</text>
</comment>
<dbReference type="SMART" id="SM00460">
    <property type="entry name" value="TGc"/>
    <property type="match status" value="1"/>
</dbReference>
<evidence type="ECO:0000259" key="1">
    <source>
        <dbReference type="SMART" id="SM00460"/>
    </source>
</evidence>
<dbReference type="Gene3D" id="2.60.40.2250">
    <property type="match status" value="1"/>
</dbReference>
<dbReference type="InterPro" id="IPR038765">
    <property type="entry name" value="Papain-like_cys_pep_sf"/>
</dbReference>
<dbReference type="AlphaFoldDB" id="A0A8X8GYN5"/>
<dbReference type="Gene3D" id="3.10.620.30">
    <property type="match status" value="1"/>
</dbReference>
<protein>
    <submittedName>
        <fullName evidence="2">Transglutaminase family protein</fullName>
    </submittedName>
</protein>
<proteinExistence type="predicted"/>
<evidence type="ECO:0000313" key="3">
    <source>
        <dbReference type="Proteomes" id="UP000484076"/>
    </source>
</evidence>
<evidence type="ECO:0000313" key="2">
    <source>
        <dbReference type="EMBL" id="NUB44233.1"/>
    </source>
</evidence>
<reference evidence="2" key="1">
    <citation type="submission" date="2020-05" db="EMBL/GenBank/DDBJ databases">
        <title>Fertoebacter nigrum gen. nov., sp. nov., a new member of the family Rhodobacteraceae.</title>
        <authorList>
            <person name="Szuroczki S."/>
            <person name="Abbaszade G."/>
            <person name="Buni D."/>
            <person name="Schumann P."/>
            <person name="Toth E."/>
        </authorList>
    </citation>
    <scope>NUCLEOTIDE SEQUENCE</scope>
    <source>
        <strain evidence="2">RG-N-1a</strain>
    </source>
</reference>
<dbReference type="EMBL" id="WHUT02000003">
    <property type="protein sequence ID" value="NUB44233.1"/>
    <property type="molecule type" value="Genomic_DNA"/>
</dbReference>
<name>A0A8X8GYN5_9RHOB</name>
<accession>A0A8X8GYN5</accession>
<dbReference type="Proteomes" id="UP000484076">
    <property type="component" value="Unassembled WGS sequence"/>
</dbReference>
<sequence>MLIRFGYDFTVQCQQDTPMVCLVSLRDERRADLRSPESVILTPHVPSSLYHDLFGNTCRRFVAPAGTFRIWGDGTIADSGLHDPADFGAHETPIAQLPDDTLLYLLGSRYCETDRLSQFAWDQFGNVTPGWTRVQTICDYVHNHIQFNYQNARSTRTAFDAWQEGTGVCRDFAHLAIALIRCMNIPARYVNGYLGDIGVPVVDPMDFSAWIEVYIGGRWMTFDPRNNRPRIGRTVVAYGRDAADVPLIHSFGPHVLQSFKVWCYEVDQVPA</sequence>
<dbReference type="PANTHER" id="PTHR33490">
    <property type="entry name" value="BLR5614 PROTEIN-RELATED"/>
    <property type="match status" value="1"/>
</dbReference>
<dbReference type="Pfam" id="PF01841">
    <property type="entry name" value="Transglut_core"/>
    <property type="match status" value="1"/>
</dbReference>